<name>A0ABU5GHE3_9GAMM</name>
<gene>
    <name evidence="2" type="ORF">SKM48_04090</name>
</gene>
<feature type="chain" id="PRO_5046433470" evidence="1">
    <location>
        <begin position="19"/>
        <end position="123"/>
    </location>
</feature>
<reference evidence="2 3" key="1">
    <citation type="journal article" date="2024" name="Syst. Appl. Microbiol.">
        <title>Evidence for the occurrence of Acinetobacter faecalis in cattle feces and its emended description.</title>
        <authorList>
            <person name="Kyselkova M."/>
            <person name="Xanthopoulou K."/>
            <person name="Shestivska V."/>
            <person name="Spanelova P."/>
            <person name="Maixnerova M."/>
            <person name="Higgins P.G."/>
            <person name="Nemec A."/>
        </authorList>
    </citation>
    <scope>NUCLEOTIDE SEQUENCE [LARGE SCALE GENOMIC DNA]</scope>
    <source>
        <strain evidence="2 3">ANC 7225</strain>
    </source>
</reference>
<evidence type="ECO:0000256" key="1">
    <source>
        <dbReference type="SAM" id="SignalP"/>
    </source>
</evidence>
<organism evidence="2 3">
    <name type="scientific">Acinetobacter faecalis</name>
    <dbReference type="NCBI Taxonomy" id="2665161"/>
    <lineage>
        <taxon>Bacteria</taxon>
        <taxon>Pseudomonadati</taxon>
        <taxon>Pseudomonadota</taxon>
        <taxon>Gammaproteobacteria</taxon>
        <taxon>Moraxellales</taxon>
        <taxon>Moraxellaceae</taxon>
        <taxon>Acinetobacter</taxon>
    </lineage>
</organism>
<keyword evidence="3" id="KW-1185">Reference proteome</keyword>
<dbReference type="RefSeq" id="WP_321104169.1">
    <property type="nucleotide sequence ID" value="NZ_JAXHPN010000024.1"/>
</dbReference>
<proteinExistence type="predicted"/>
<sequence>MKKTLISLLLLSSTLAYANNSDSPQTINVGKKAIQSTIKGHIFWVEADNGKQYRHRVINYHDFKYNLDEGPSHNYFITLRLKDIDDPETQTIDCETSLNYDYPTGDIDYPDSIDFRWCKINEF</sequence>
<dbReference type="EMBL" id="JAXHPO010000012">
    <property type="protein sequence ID" value="MDY6549951.1"/>
    <property type="molecule type" value="Genomic_DNA"/>
</dbReference>
<evidence type="ECO:0000313" key="3">
    <source>
        <dbReference type="Proteomes" id="UP001284094"/>
    </source>
</evidence>
<dbReference type="Proteomes" id="UP001284094">
    <property type="component" value="Unassembled WGS sequence"/>
</dbReference>
<keyword evidence="1" id="KW-0732">Signal</keyword>
<accession>A0ABU5GHE3</accession>
<protein>
    <submittedName>
        <fullName evidence="2">Uncharacterized protein</fullName>
    </submittedName>
</protein>
<comment type="caution">
    <text evidence="2">The sequence shown here is derived from an EMBL/GenBank/DDBJ whole genome shotgun (WGS) entry which is preliminary data.</text>
</comment>
<evidence type="ECO:0000313" key="2">
    <source>
        <dbReference type="EMBL" id="MDY6549951.1"/>
    </source>
</evidence>
<feature type="signal peptide" evidence="1">
    <location>
        <begin position="1"/>
        <end position="18"/>
    </location>
</feature>